<comment type="caution">
    <text evidence="1">The sequence shown here is derived from an EMBL/GenBank/DDBJ whole genome shotgun (WGS) entry which is preliminary data.</text>
</comment>
<reference evidence="2" key="1">
    <citation type="journal article" date="2019" name="Int. J. Syst. Evol. Microbiol.">
        <title>The Global Catalogue of Microorganisms (GCM) 10K type strain sequencing project: providing services to taxonomists for standard genome sequencing and annotation.</title>
        <authorList>
            <consortium name="The Broad Institute Genomics Platform"/>
            <consortium name="The Broad Institute Genome Sequencing Center for Infectious Disease"/>
            <person name="Wu L."/>
            <person name="Ma J."/>
        </authorList>
    </citation>
    <scope>NUCLEOTIDE SEQUENCE [LARGE SCALE GENOMIC DNA]</scope>
    <source>
        <strain evidence="2">JCM 6833</strain>
    </source>
</reference>
<name>A0ABP6C7V1_9ACTN</name>
<protein>
    <submittedName>
        <fullName evidence="1">Uncharacterized protein</fullName>
    </submittedName>
</protein>
<proteinExistence type="predicted"/>
<dbReference type="EMBL" id="BAAATD010000006">
    <property type="protein sequence ID" value="GAA2606774.1"/>
    <property type="molecule type" value="Genomic_DNA"/>
</dbReference>
<evidence type="ECO:0000313" key="2">
    <source>
        <dbReference type="Proteomes" id="UP001501509"/>
    </source>
</evidence>
<organism evidence="1 2">
    <name type="scientific">Actinomadura fulvescens</name>
    <dbReference type="NCBI Taxonomy" id="46160"/>
    <lineage>
        <taxon>Bacteria</taxon>
        <taxon>Bacillati</taxon>
        <taxon>Actinomycetota</taxon>
        <taxon>Actinomycetes</taxon>
        <taxon>Streptosporangiales</taxon>
        <taxon>Thermomonosporaceae</taxon>
        <taxon>Actinomadura</taxon>
    </lineage>
</organism>
<accession>A0ABP6C7V1</accession>
<gene>
    <name evidence="1" type="ORF">GCM10010411_46210</name>
</gene>
<sequence>MTYELVIWHADAPVARERAAMAAERAAPHPAVAAFAGEFAGRFPDVAVSVEDERFARVLMEPERADKVSAEVYALARAHGLTCYDPCRGLVHNLGPTGAYEGMQLHTGDGVQVVDPDLGLVRDVLERLSDENPFAALVVFGAHFVQAAPEPGGYELEYKDSRRNKLYRTHVTDLAEVQRAFGEYARDDRAFLARHTWEG</sequence>
<evidence type="ECO:0000313" key="1">
    <source>
        <dbReference type="EMBL" id="GAA2606774.1"/>
    </source>
</evidence>
<dbReference type="Proteomes" id="UP001501509">
    <property type="component" value="Unassembled WGS sequence"/>
</dbReference>
<dbReference type="RefSeq" id="WP_344543986.1">
    <property type="nucleotide sequence ID" value="NZ_BAAATD010000006.1"/>
</dbReference>
<keyword evidence="2" id="KW-1185">Reference proteome</keyword>